<feature type="domain" description="MCM C-terminal AAA(+) ATPase" evidence="7">
    <location>
        <begin position="263"/>
        <end position="453"/>
    </location>
</feature>
<evidence type="ECO:0000256" key="1">
    <source>
        <dbReference type="ARBA" id="ARBA00008010"/>
    </source>
</evidence>
<dbReference type="SUPFAM" id="SSF52540">
    <property type="entry name" value="P-loop containing nucleoside triphosphate hydrolases"/>
    <property type="match status" value="1"/>
</dbReference>
<dbReference type="OrthoDB" id="351391at2157"/>
<dbReference type="InterPro" id="IPR027417">
    <property type="entry name" value="P-loop_NTPase"/>
</dbReference>
<dbReference type="PRINTS" id="PR01657">
    <property type="entry name" value="MCMFAMILY"/>
</dbReference>
<dbReference type="InterPro" id="IPR031327">
    <property type="entry name" value="MCM"/>
</dbReference>
<organism evidence="8 9">
    <name type="scientific">Haloferax larsenii</name>
    <dbReference type="NCBI Taxonomy" id="302484"/>
    <lineage>
        <taxon>Archaea</taxon>
        <taxon>Methanobacteriati</taxon>
        <taxon>Methanobacteriota</taxon>
        <taxon>Stenosarchaea group</taxon>
        <taxon>Halobacteria</taxon>
        <taxon>Halobacteriales</taxon>
        <taxon>Haloferacaceae</taxon>
        <taxon>Haloferax</taxon>
    </lineage>
</organism>
<dbReference type="GO" id="GO:0003697">
    <property type="term" value="F:single-stranded DNA binding"/>
    <property type="evidence" value="ECO:0007669"/>
    <property type="project" value="TreeGrafter"/>
</dbReference>
<dbReference type="GO" id="GO:0005524">
    <property type="term" value="F:ATP binding"/>
    <property type="evidence" value="ECO:0007669"/>
    <property type="project" value="UniProtKB-KW"/>
</dbReference>
<dbReference type="EMBL" id="FOAD01000005">
    <property type="protein sequence ID" value="SEL50526.1"/>
    <property type="molecule type" value="Genomic_DNA"/>
</dbReference>
<dbReference type="Gene3D" id="2.40.50.140">
    <property type="entry name" value="Nucleic acid-binding proteins"/>
    <property type="match status" value="1"/>
</dbReference>
<dbReference type="Proteomes" id="UP000183894">
    <property type="component" value="Unassembled WGS sequence"/>
</dbReference>
<evidence type="ECO:0000313" key="8">
    <source>
        <dbReference type="EMBL" id="SEL50526.1"/>
    </source>
</evidence>
<sequence length="654" mass="73393">MIYITKPITALYDDAQIKNNYTQIDVRKLDKYIATANEPEIKNHRQKIKNGNENTYSQLFKNVGAKVQDSIGIHDIDLAKNIKLTGPTYNSKPIHINQIKSDTVDKHIKIIADVSQASNQYIASRVTENKCISCGQKHSQLQNVCTNDITKPIRCENPDCGKSKFEIKSEYDIDTQKLILSDIASVDSDEDIDAYLQSDDVGTVKIGQRVIVDAIVKKTFNEKTGKGDIYLDITDISVQDEKEQVNITEEDKKRLEDIGNNIPIEQLVQSYAPHIKGRDTEKEAILVSLMGGNGLDGSLSRATINLHFVGEPATGKSETVMWAEQLYNQVQQVDGINVSQAGLTAGIVDNKVDDNESQIVKAGALPRADGGIAIIDELDKMHPEIQNSLFRPLAHNEVKIDKIQSGRIKARANVLATSNPKHGHIDPHTAIADQIDMHEALFSRFDLTFVLKDTTHADKKISKSTLYDETEDGDFVEEEEDVPLSVQEMREYIYYARQINPIVSYEASEKLDKFWTGLRQESLSGNETEEQRQKIDNRNLEALKRITLAYARLQLKERATVEDAERTIWLMEQSLKSLSDGDDMDFTVINKGVTQTQEERKKAILNEVEKAGQMTEWQIAQELGLDYETVKAEIRSMKASGDIIPVSGQITVAN</sequence>
<dbReference type="InterPro" id="IPR012340">
    <property type="entry name" value="NA-bd_OB-fold"/>
</dbReference>
<keyword evidence="5 6" id="KW-0238">DNA-binding</keyword>
<dbReference type="Gene3D" id="2.20.28.10">
    <property type="match status" value="1"/>
</dbReference>
<evidence type="ECO:0000256" key="5">
    <source>
        <dbReference type="ARBA" id="ARBA00023125"/>
    </source>
</evidence>
<proteinExistence type="inferred from homology"/>
<dbReference type="GO" id="GO:0006260">
    <property type="term" value="P:DNA replication"/>
    <property type="evidence" value="ECO:0007669"/>
    <property type="project" value="UniProtKB-KW"/>
</dbReference>
<protein>
    <submittedName>
        <fullName evidence="8">Replicative DNA helicase Mcm</fullName>
    </submittedName>
</protein>
<keyword evidence="4 6" id="KW-0067">ATP-binding</keyword>
<dbReference type="AlphaFoldDB" id="A0A1H7QRC0"/>
<keyword evidence="8" id="KW-0378">Hydrolase</keyword>
<dbReference type="InterPro" id="IPR001208">
    <property type="entry name" value="MCM_dom"/>
</dbReference>
<dbReference type="InterPro" id="IPR041562">
    <property type="entry name" value="MCM_lid"/>
</dbReference>
<dbReference type="GO" id="GO:0017116">
    <property type="term" value="F:single-stranded DNA helicase activity"/>
    <property type="evidence" value="ECO:0007669"/>
    <property type="project" value="TreeGrafter"/>
</dbReference>
<comment type="similarity">
    <text evidence="1 6">Belongs to the MCM family.</text>
</comment>
<evidence type="ECO:0000256" key="2">
    <source>
        <dbReference type="ARBA" id="ARBA00022705"/>
    </source>
</evidence>
<keyword evidence="8" id="KW-0347">Helicase</keyword>
<dbReference type="Gene3D" id="3.40.50.300">
    <property type="entry name" value="P-loop containing nucleotide triphosphate hydrolases"/>
    <property type="match status" value="1"/>
</dbReference>
<evidence type="ECO:0000256" key="4">
    <source>
        <dbReference type="ARBA" id="ARBA00022840"/>
    </source>
</evidence>
<evidence type="ECO:0000313" key="9">
    <source>
        <dbReference type="Proteomes" id="UP000183894"/>
    </source>
</evidence>
<dbReference type="PANTHER" id="PTHR11630">
    <property type="entry name" value="DNA REPLICATION LICENSING FACTOR MCM FAMILY MEMBER"/>
    <property type="match status" value="1"/>
</dbReference>
<dbReference type="PROSITE" id="PS50051">
    <property type="entry name" value="MCM_2"/>
    <property type="match status" value="1"/>
</dbReference>
<evidence type="ECO:0000256" key="3">
    <source>
        <dbReference type="ARBA" id="ARBA00022741"/>
    </source>
</evidence>
<gene>
    <name evidence="8" type="ORF">SAMN04488691_105129</name>
</gene>
<dbReference type="Pfam" id="PF00493">
    <property type="entry name" value="MCM"/>
    <property type="match status" value="1"/>
</dbReference>
<keyword evidence="3 6" id="KW-0547">Nucleotide-binding</keyword>
<dbReference type="RefSeq" id="WP_083405295.1">
    <property type="nucleotide sequence ID" value="NZ_FOAD01000005.1"/>
</dbReference>
<dbReference type="Pfam" id="PF17855">
    <property type="entry name" value="MCM_lid"/>
    <property type="match status" value="1"/>
</dbReference>
<name>A0A1H7QRC0_HALLR</name>
<reference evidence="8 9" key="1">
    <citation type="submission" date="2016-10" db="EMBL/GenBank/DDBJ databases">
        <authorList>
            <person name="de Groot N.N."/>
        </authorList>
    </citation>
    <scope>NUCLEOTIDE SEQUENCE [LARGE SCALE GENOMIC DNA]</scope>
    <source>
        <strain evidence="8 9">CDM_5</strain>
    </source>
</reference>
<dbReference type="PANTHER" id="PTHR11630:SF66">
    <property type="entry name" value="DNA REPLICATION LICENSING FACTOR MCM4"/>
    <property type="match status" value="1"/>
</dbReference>
<dbReference type="GO" id="GO:0042555">
    <property type="term" value="C:MCM complex"/>
    <property type="evidence" value="ECO:0007669"/>
    <property type="project" value="TreeGrafter"/>
</dbReference>
<evidence type="ECO:0000259" key="7">
    <source>
        <dbReference type="PROSITE" id="PS50051"/>
    </source>
</evidence>
<dbReference type="SUPFAM" id="SSF50249">
    <property type="entry name" value="Nucleic acid-binding proteins"/>
    <property type="match status" value="1"/>
</dbReference>
<accession>A0A1H7QRC0</accession>
<dbReference type="SMART" id="SM00350">
    <property type="entry name" value="MCM"/>
    <property type="match status" value="1"/>
</dbReference>
<keyword evidence="2" id="KW-0235">DNA replication</keyword>
<evidence type="ECO:0000256" key="6">
    <source>
        <dbReference type="RuleBase" id="RU004070"/>
    </source>
</evidence>